<dbReference type="AlphaFoldDB" id="A0A5M3WUR0"/>
<evidence type="ECO:0000313" key="2">
    <source>
        <dbReference type="Proteomes" id="UP000331127"/>
    </source>
</evidence>
<proteinExistence type="predicted"/>
<dbReference type="Proteomes" id="UP000331127">
    <property type="component" value="Unassembled WGS sequence"/>
</dbReference>
<dbReference type="EMBL" id="BLAE01000026">
    <property type="protein sequence ID" value="GES11021.1"/>
    <property type="molecule type" value="Genomic_DNA"/>
</dbReference>
<protein>
    <submittedName>
        <fullName evidence="1">Uncharacterized protein</fullName>
    </submittedName>
</protein>
<comment type="caution">
    <text evidence="1">The sequence shown here is derived from an EMBL/GenBank/DDBJ whole genome shotgun (WGS) entry which is preliminary data.</text>
</comment>
<accession>A0A5M3WUR0</accession>
<gene>
    <name evidence="1" type="ORF">Amac_046180</name>
</gene>
<sequence>MVGLFRGVSPSDSTELPLPRYLGVDAYRSRAWGDVKNVPLLYEEIFEFSDADLAQAEFSAAPNGRNYHLVDGYRAYSADIQGEINFSAVDYTVFCVSRRSLSSSESQCSGWGFRGRYGRYIVDLVLRESRYESVGSVTSFGRKMFFELVEAVDAKGAGVS</sequence>
<evidence type="ECO:0000313" key="1">
    <source>
        <dbReference type="EMBL" id="GES11021.1"/>
    </source>
</evidence>
<keyword evidence="2" id="KW-1185">Reference proteome</keyword>
<organism evidence="1 2">
    <name type="scientific">Acrocarpospora macrocephala</name>
    <dbReference type="NCBI Taxonomy" id="150177"/>
    <lineage>
        <taxon>Bacteria</taxon>
        <taxon>Bacillati</taxon>
        <taxon>Actinomycetota</taxon>
        <taxon>Actinomycetes</taxon>
        <taxon>Streptosporangiales</taxon>
        <taxon>Streptosporangiaceae</taxon>
        <taxon>Acrocarpospora</taxon>
    </lineage>
</organism>
<name>A0A5M3WUR0_9ACTN</name>
<reference evidence="1 2" key="1">
    <citation type="submission" date="2019-10" db="EMBL/GenBank/DDBJ databases">
        <title>Whole genome shotgun sequence of Acrocarpospora macrocephala NBRC 16266.</title>
        <authorList>
            <person name="Ichikawa N."/>
            <person name="Kimura A."/>
            <person name="Kitahashi Y."/>
            <person name="Komaki H."/>
            <person name="Oguchi A."/>
        </authorList>
    </citation>
    <scope>NUCLEOTIDE SEQUENCE [LARGE SCALE GENOMIC DNA]</scope>
    <source>
        <strain evidence="1 2">NBRC 16266</strain>
    </source>
</reference>